<dbReference type="EMBL" id="ML769395">
    <property type="protein sequence ID" value="KAE9407591.1"/>
    <property type="molecule type" value="Genomic_DNA"/>
</dbReference>
<keyword evidence="2" id="KW-1185">Reference proteome</keyword>
<organism evidence="1 2">
    <name type="scientific">Gymnopus androsaceus JB14</name>
    <dbReference type="NCBI Taxonomy" id="1447944"/>
    <lineage>
        <taxon>Eukaryota</taxon>
        <taxon>Fungi</taxon>
        <taxon>Dikarya</taxon>
        <taxon>Basidiomycota</taxon>
        <taxon>Agaricomycotina</taxon>
        <taxon>Agaricomycetes</taxon>
        <taxon>Agaricomycetidae</taxon>
        <taxon>Agaricales</taxon>
        <taxon>Marasmiineae</taxon>
        <taxon>Omphalotaceae</taxon>
        <taxon>Gymnopus</taxon>
    </lineage>
</organism>
<accession>A0A6A4IAE1</accession>
<reference evidence="1" key="1">
    <citation type="journal article" date="2019" name="Environ. Microbiol.">
        <title>Fungal ecological strategies reflected in gene transcription - a case study of two litter decomposers.</title>
        <authorList>
            <person name="Barbi F."/>
            <person name="Kohler A."/>
            <person name="Barry K."/>
            <person name="Baskaran P."/>
            <person name="Daum C."/>
            <person name="Fauchery L."/>
            <person name="Ihrmark K."/>
            <person name="Kuo A."/>
            <person name="LaButti K."/>
            <person name="Lipzen A."/>
            <person name="Morin E."/>
            <person name="Grigoriev I.V."/>
            <person name="Henrissat B."/>
            <person name="Lindahl B."/>
            <person name="Martin F."/>
        </authorList>
    </citation>
    <scope>NUCLEOTIDE SEQUENCE</scope>
    <source>
        <strain evidence="1">JB14</strain>
    </source>
</reference>
<sequence length="154" mass="17159">MTVCLSFAEAVESQSSFLASGGILMRLGVGFTRRSIFQKNHGQRERNRVSDVIYTRGGPPLRQLVSRCITFATHVIDLMLTQVFEKYTRRSYYGWSPVSSSVVEAVYYSGSASEWNRGKDASISGRLPHMVNVHQVLDFGGMGTYFLLTNFSGA</sequence>
<protein>
    <submittedName>
        <fullName evidence="1">Uncharacterized protein</fullName>
    </submittedName>
</protein>
<dbReference type="Proteomes" id="UP000799118">
    <property type="component" value="Unassembled WGS sequence"/>
</dbReference>
<evidence type="ECO:0000313" key="2">
    <source>
        <dbReference type="Proteomes" id="UP000799118"/>
    </source>
</evidence>
<gene>
    <name evidence="1" type="ORF">BT96DRAFT_933336</name>
</gene>
<name>A0A6A4IAE1_9AGAR</name>
<dbReference type="AlphaFoldDB" id="A0A6A4IAE1"/>
<evidence type="ECO:0000313" key="1">
    <source>
        <dbReference type="EMBL" id="KAE9407591.1"/>
    </source>
</evidence>
<proteinExistence type="predicted"/>